<comment type="caution">
    <text evidence="3">The sequence shown here is derived from an EMBL/GenBank/DDBJ whole genome shotgun (WGS) entry which is preliminary data.</text>
</comment>
<dbReference type="EMBL" id="LCNN01000033">
    <property type="protein sequence ID" value="KKU56433.1"/>
    <property type="molecule type" value="Genomic_DNA"/>
</dbReference>
<comment type="pathway">
    <text evidence="1">Pyrimidine metabolism; UMP biosynthesis via de novo pathway.</text>
</comment>
<keyword evidence="2" id="KW-0665">Pyrimidine biosynthesis</keyword>
<dbReference type="PANTHER" id="PTHR19278">
    <property type="entry name" value="OROTATE PHOSPHORIBOSYLTRANSFERASE"/>
    <property type="match status" value="1"/>
</dbReference>
<dbReference type="Gene3D" id="3.40.50.2020">
    <property type="match status" value="1"/>
</dbReference>
<dbReference type="GO" id="GO:0004588">
    <property type="term" value="F:orotate phosphoribosyltransferase activity"/>
    <property type="evidence" value="ECO:0007669"/>
    <property type="project" value="TreeGrafter"/>
</dbReference>
<evidence type="ECO:0000256" key="1">
    <source>
        <dbReference type="ARBA" id="ARBA00004725"/>
    </source>
</evidence>
<gene>
    <name evidence="3" type="ORF">UX79_C0033G0006</name>
</gene>
<name>A0A0G1TQI4_UNCKA</name>
<dbReference type="PANTHER" id="PTHR19278:SF9">
    <property type="entry name" value="URIDINE 5'-MONOPHOSPHATE SYNTHASE"/>
    <property type="match status" value="1"/>
</dbReference>
<evidence type="ECO:0008006" key="5">
    <source>
        <dbReference type="Google" id="ProtNLM"/>
    </source>
</evidence>
<reference evidence="3 4" key="1">
    <citation type="journal article" date="2015" name="Nature">
        <title>rRNA introns, odd ribosomes, and small enigmatic genomes across a large radiation of phyla.</title>
        <authorList>
            <person name="Brown C.T."/>
            <person name="Hug L.A."/>
            <person name="Thomas B.C."/>
            <person name="Sharon I."/>
            <person name="Castelle C.J."/>
            <person name="Singh A."/>
            <person name="Wilkins M.J."/>
            <person name="Williams K.H."/>
            <person name="Banfield J.F."/>
        </authorList>
    </citation>
    <scope>NUCLEOTIDE SEQUENCE [LARGE SCALE GENOMIC DNA]</scope>
</reference>
<dbReference type="AlphaFoldDB" id="A0A0G1TQI4"/>
<dbReference type="GO" id="GO:0019856">
    <property type="term" value="P:pyrimidine nucleobase biosynthetic process"/>
    <property type="evidence" value="ECO:0007669"/>
    <property type="project" value="TreeGrafter"/>
</dbReference>
<dbReference type="Proteomes" id="UP000034684">
    <property type="component" value="Unassembled WGS sequence"/>
</dbReference>
<evidence type="ECO:0000256" key="2">
    <source>
        <dbReference type="ARBA" id="ARBA00022975"/>
    </source>
</evidence>
<dbReference type="InterPro" id="IPR029057">
    <property type="entry name" value="PRTase-like"/>
</dbReference>
<accession>A0A0G1TQI4</accession>
<dbReference type="GO" id="GO:0006222">
    <property type="term" value="P:UMP biosynthetic process"/>
    <property type="evidence" value="ECO:0007669"/>
    <property type="project" value="TreeGrafter"/>
</dbReference>
<organism evidence="3 4">
    <name type="scientific">candidate division WWE3 bacterium GW2011_GWB1_47_11</name>
    <dbReference type="NCBI Taxonomy" id="1619117"/>
    <lineage>
        <taxon>Bacteria</taxon>
        <taxon>Katanobacteria</taxon>
    </lineage>
</organism>
<proteinExistence type="predicted"/>
<protein>
    <recommendedName>
        <fullName evidence="5">Orotate phosphoribosyltransferase</fullName>
    </recommendedName>
</protein>
<evidence type="ECO:0000313" key="4">
    <source>
        <dbReference type="Proteomes" id="UP000034684"/>
    </source>
</evidence>
<evidence type="ECO:0000313" key="3">
    <source>
        <dbReference type="EMBL" id="KKU56433.1"/>
    </source>
</evidence>
<sequence>MALVTAPSGKDFDDIDRLLLRLGNAVGFIQWYDKGHILASGHESHIYVEGREDTTQNPGFLSLACWKILKDVMDIMGGEQDFRHPRFIGIPHAAYGWTSAITMVDHFSDITHRQACHLVMRASVKGHGGREGKWVAGKPNPKEYRDILFDNVVTTAGSMKVAAKHLVEDGWKLADVDAMVFVDRQQGGLEEMRRVGFHQVHACYNLLDIAYVLGEIGVWPKAVTKKIEQEIKKNQFA</sequence>
<dbReference type="SUPFAM" id="SSF53271">
    <property type="entry name" value="PRTase-like"/>
    <property type="match status" value="1"/>
</dbReference>